<feature type="domain" description="Rab3GAP regulatory subunit C-terminal" evidence="1">
    <location>
        <begin position="1"/>
        <end position="87"/>
    </location>
</feature>
<name>A0A3P7JP57_STRVU</name>
<reference evidence="2 3" key="1">
    <citation type="submission" date="2018-11" db="EMBL/GenBank/DDBJ databases">
        <authorList>
            <consortium name="Pathogen Informatics"/>
        </authorList>
    </citation>
    <scope>NUCLEOTIDE SEQUENCE [LARGE SCALE GENOMIC DNA]</scope>
</reference>
<dbReference type="EMBL" id="UYYB01108622">
    <property type="protein sequence ID" value="VDM80434.1"/>
    <property type="molecule type" value="Genomic_DNA"/>
</dbReference>
<dbReference type="Pfam" id="PF14656">
    <property type="entry name" value="RAB3GAP2_C"/>
    <property type="match status" value="1"/>
</dbReference>
<evidence type="ECO:0000313" key="3">
    <source>
        <dbReference type="Proteomes" id="UP000270094"/>
    </source>
</evidence>
<keyword evidence="3" id="KW-1185">Reference proteome</keyword>
<evidence type="ECO:0000313" key="2">
    <source>
        <dbReference type="EMBL" id="VDM80434.1"/>
    </source>
</evidence>
<organism evidence="2 3">
    <name type="scientific">Strongylus vulgaris</name>
    <name type="common">Blood worm</name>
    <dbReference type="NCBI Taxonomy" id="40348"/>
    <lineage>
        <taxon>Eukaryota</taxon>
        <taxon>Metazoa</taxon>
        <taxon>Ecdysozoa</taxon>
        <taxon>Nematoda</taxon>
        <taxon>Chromadorea</taxon>
        <taxon>Rhabditida</taxon>
        <taxon>Rhabditina</taxon>
        <taxon>Rhabditomorpha</taxon>
        <taxon>Strongyloidea</taxon>
        <taxon>Strongylidae</taxon>
        <taxon>Strongylus</taxon>
    </lineage>
</organism>
<dbReference type="InterPro" id="IPR029257">
    <property type="entry name" value="RAB3GAP2_C"/>
</dbReference>
<sequence length="278" mass="31510">MVELANRQALVNYHLVLHHYHLAVAAAIQLSSGLRLHILSILFCPIGQRAFFHPLDSHPLIPLEKVDDAVMERRHQFLAKIAEQGTDTDRKLARILSCEWNLTVDTIQTTLSSGLRLHILSILFCPIGQRAFFHPLDSHPLIPLEKVDDAVMERRHQFLAKIAEQGTDTDRKLARILSCEWNLTVDTIQTTQVLCHLRAGQDEAASREMTGITQTEHFLTTTAGDERLRVDWSNSDWKEAVRSFGKIVSALSLHPQFLTPFIRIGGITTQYWGITILD</sequence>
<protein>
    <recommendedName>
        <fullName evidence="1">Rab3GAP regulatory subunit C-terminal domain-containing protein</fullName>
    </recommendedName>
</protein>
<accession>A0A3P7JP57</accession>
<evidence type="ECO:0000259" key="1">
    <source>
        <dbReference type="Pfam" id="PF14656"/>
    </source>
</evidence>
<proteinExistence type="predicted"/>
<dbReference type="AlphaFoldDB" id="A0A3P7JP57"/>
<gene>
    <name evidence="2" type="ORF">SVUK_LOCUS15432</name>
</gene>
<dbReference type="Proteomes" id="UP000270094">
    <property type="component" value="Unassembled WGS sequence"/>
</dbReference>
<dbReference type="OrthoDB" id="2019917at2759"/>